<dbReference type="InterPro" id="IPR020103">
    <property type="entry name" value="PsdUridine_synth_cat_dom_sf"/>
</dbReference>
<sequence>MEGRIQKIMASRGVASRRASEELILQGRVTCNGKVCGLGDRADPERDTILVDGRPLPSTPEAIYIMLYKPRGYVTTLSDEKGRKNVSQLVSDCPQRVYPVGRLDMDSEGLLLLTNDGELANHLMHPSHVVDKVYQVWVRGFTPEGLERLSQPIELDGYRIRKPDVKFQKKTGDKALLQITIHEGRNRQIRRMCAIAGMEVQRLKRIREGSLSLGQLPLGKWRYLTKEEVKTLRG</sequence>
<dbReference type="PANTHER" id="PTHR47683">
    <property type="entry name" value="PSEUDOURIDINE SYNTHASE FAMILY PROTEIN-RELATED"/>
    <property type="match status" value="1"/>
</dbReference>
<dbReference type="EMBL" id="DVFK01000025">
    <property type="protein sequence ID" value="HIQ67286.1"/>
    <property type="molecule type" value="Genomic_DNA"/>
</dbReference>
<dbReference type="InterPro" id="IPR000748">
    <property type="entry name" value="PsdUridine_synth_RsuA/RluB/E/F"/>
</dbReference>
<dbReference type="GO" id="GO:0003723">
    <property type="term" value="F:RNA binding"/>
    <property type="evidence" value="ECO:0007669"/>
    <property type="project" value="UniProtKB-KW"/>
</dbReference>
<evidence type="ECO:0000256" key="3">
    <source>
        <dbReference type="PROSITE-ProRule" id="PRU00182"/>
    </source>
</evidence>
<evidence type="ECO:0000256" key="1">
    <source>
        <dbReference type="ARBA" id="ARBA00008348"/>
    </source>
</evidence>
<dbReference type="Gene3D" id="3.10.290.10">
    <property type="entry name" value="RNA-binding S4 domain"/>
    <property type="match status" value="1"/>
</dbReference>
<dbReference type="InterPro" id="IPR020094">
    <property type="entry name" value="TruA/RsuA/RluB/E/F_N"/>
</dbReference>
<dbReference type="SMART" id="SM00363">
    <property type="entry name" value="S4"/>
    <property type="match status" value="1"/>
</dbReference>
<evidence type="ECO:0000256" key="2">
    <source>
        <dbReference type="ARBA" id="ARBA00023235"/>
    </source>
</evidence>
<dbReference type="InterPro" id="IPR036986">
    <property type="entry name" value="S4_RNA-bd_sf"/>
</dbReference>
<evidence type="ECO:0000259" key="5">
    <source>
        <dbReference type="SMART" id="SM00363"/>
    </source>
</evidence>
<dbReference type="Pfam" id="PF00849">
    <property type="entry name" value="PseudoU_synth_2"/>
    <property type="match status" value="1"/>
</dbReference>
<dbReference type="Gene3D" id="3.30.70.580">
    <property type="entry name" value="Pseudouridine synthase I, catalytic domain, N-terminal subdomain"/>
    <property type="match status" value="1"/>
</dbReference>
<comment type="similarity">
    <text evidence="1 4">Belongs to the pseudouridine synthase RsuA family.</text>
</comment>
<accession>A0A9D0Z0Y4</accession>
<reference evidence="6" key="1">
    <citation type="submission" date="2020-10" db="EMBL/GenBank/DDBJ databases">
        <authorList>
            <person name="Gilroy R."/>
        </authorList>
    </citation>
    <scope>NUCLEOTIDE SEQUENCE</scope>
    <source>
        <strain evidence="6">13361</strain>
    </source>
</reference>
<dbReference type="NCBIfam" id="TIGR00093">
    <property type="entry name" value="pseudouridine synthase"/>
    <property type="match status" value="1"/>
</dbReference>
<dbReference type="InterPro" id="IPR002942">
    <property type="entry name" value="S4_RNA-bd"/>
</dbReference>
<dbReference type="InterPro" id="IPR042092">
    <property type="entry name" value="PsdUridine_s_RsuA/RluB/E/F_cat"/>
</dbReference>
<evidence type="ECO:0000313" key="6">
    <source>
        <dbReference type="EMBL" id="HIQ67286.1"/>
    </source>
</evidence>
<dbReference type="PANTHER" id="PTHR47683:SF2">
    <property type="entry name" value="RNA-BINDING S4 DOMAIN-CONTAINING PROTEIN"/>
    <property type="match status" value="1"/>
</dbReference>
<evidence type="ECO:0000313" key="7">
    <source>
        <dbReference type="Proteomes" id="UP000886796"/>
    </source>
</evidence>
<dbReference type="Proteomes" id="UP000886796">
    <property type="component" value="Unassembled WGS sequence"/>
</dbReference>
<dbReference type="CDD" id="cd02870">
    <property type="entry name" value="PseudoU_synth_RsuA_like"/>
    <property type="match status" value="1"/>
</dbReference>
<dbReference type="SUPFAM" id="SSF55174">
    <property type="entry name" value="Alpha-L RNA-binding motif"/>
    <property type="match status" value="1"/>
</dbReference>
<proteinExistence type="inferred from homology"/>
<keyword evidence="3" id="KW-0694">RNA-binding</keyword>
<reference evidence="6" key="2">
    <citation type="journal article" date="2021" name="PeerJ">
        <title>Extensive microbial diversity within the chicken gut microbiome revealed by metagenomics and culture.</title>
        <authorList>
            <person name="Gilroy R."/>
            <person name="Ravi A."/>
            <person name="Getino M."/>
            <person name="Pursley I."/>
            <person name="Horton D.L."/>
            <person name="Alikhan N.F."/>
            <person name="Baker D."/>
            <person name="Gharbi K."/>
            <person name="Hall N."/>
            <person name="Watson M."/>
            <person name="Adriaenssens E.M."/>
            <person name="Foster-Nyarko E."/>
            <person name="Jarju S."/>
            <person name="Secka A."/>
            <person name="Antonio M."/>
            <person name="Oren A."/>
            <person name="Chaudhuri R.R."/>
            <person name="La Ragione R."/>
            <person name="Hildebrand F."/>
            <person name="Pallen M.J."/>
        </authorList>
    </citation>
    <scope>NUCLEOTIDE SEQUENCE</scope>
    <source>
        <strain evidence="6">13361</strain>
    </source>
</reference>
<dbReference type="PROSITE" id="PS01149">
    <property type="entry name" value="PSI_RSU"/>
    <property type="match status" value="1"/>
</dbReference>
<dbReference type="FunFam" id="3.10.290.10:FF:000003">
    <property type="entry name" value="Pseudouridine synthase"/>
    <property type="match status" value="1"/>
</dbReference>
<organism evidence="6 7">
    <name type="scientific">Candidatus Faecousia excrementigallinarum</name>
    <dbReference type="NCBI Taxonomy" id="2840806"/>
    <lineage>
        <taxon>Bacteria</taxon>
        <taxon>Bacillati</taxon>
        <taxon>Bacillota</taxon>
        <taxon>Clostridia</taxon>
        <taxon>Eubacteriales</taxon>
        <taxon>Oscillospiraceae</taxon>
        <taxon>Faecousia</taxon>
    </lineage>
</organism>
<protein>
    <recommendedName>
        <fullName evidence="4">Pseudouridine synthase</fullName>
        <ecNumber evidence="4">5.4.99.-</ecNumber>
    </recommendedName>
</protein>
<dbReference type="GO" id="GO:0000455">
    <property type="term" value="P:enzyme-directed rRNA pseudouridine synthesis"/>
    <property type="evidence" value="ECO:0007669"/>
    <property type="project" value="UniProtKB-ARBA"/>
</dbReference>
<dbReference type="CDD" id="cd00165">
    <property type="entry name" value="S4"/>
    <property type="match status" value="1"/>
</dbReference>
<dbReference type="InterPro" id="IPR006145">
    <property type="entry name" value="PsdUridine_synth_RsuA/RluA"/>
</dbReference>
<dbReference type="Pfam" id="PF01479">
    <property type="entry name" value="S4"/>
    <property type="match status" value="1"/>
</dbReference>
<dbReference type="Gene3D" id="3.30.70.1560">
    <property type="entry name" value="Alpha-L RNA-binding motif"/>
    <property type="match status" value="1"/>
</dbReference>
<dbReference type="SUPFAM" id="SSF55120">
    <property type="entry name" value="Pseudouridine synthase"/>
    <property type="match status" value="1"/>
</dbReference>
<dbReference type="GO" id="GO:0120159">
    <property type="term" value="F:rRNA pseudouridine synthase activity"/>
    <property type="evidence" value="ECO:0007669"/>
    <property type="project" value="UniProtKB-ARBA"/>
</dbReference>
<name>A0A9D0Z0Y4_9FIRM</name>
<keyword evidence="2 4" id="KW-0413">Isomerase</keyword>
<dbReference type="EC" id="5.4.99.-" evidence="4"/>
<dbReference type="InterPro" id="IPR050343">
    <property type="entry name" value="RsuA_PseudoU_synthase"/>
</dbReference>
<comment type="caution">
    <text evidence="6">The sequence shown here is derived from an EMBL/GenBank/DDBJ whole genome shotgun (WGS) entry which is preliminary data.</text>
</comment>
<dbReference type="InterPro" id="IPR018496">
    <property type="entry name" value="PsdUridine_synth_RsuA/RluB_CS"/>
</dbReference>
<gene>
    <name evidence="6" type="ORF">IAB74_02090</name>
</gene>
<dbReference type="PROSITE" id="PS50889">
    <property type="entry name" value="S4"/>
    <property type="match status" value="1"/>
</dbReference>
<dbReference type="AlphaFoldDB" id="A0A9D0Z0Y4"/>
<evidence type="ECO:0000256" key="4">
    <source>
        <dbReference type="RuleBase" id="RU003887"/>
    </source>
</evidence>
<feature type="domain" description="RNA-binding S4" evidence="5">
    <location>
        <begin position="3"/>
        <end position="60"/>
    </location>
</feature>